<proteinExistence type="predicted"/>
<organism evidence="3 4">
    <name type="scientific">Nocardia jiangsuensis</name>
    <dbReference type="NCBI Taxonomy" id="1691563"/>
    <lineage>
        <taxon>Bacteria</taxon>
        <taxon>Bacillati</taxon>
        <taxon>Actinomycetota</taxon>
        <taxon>Actinomycetes</taxon>
        <taxon>Mycobacteriales</taxon>
        <taxon>Nocardiaceae</taxon>
        <taxon>Nocardia</taxon>
    </lineage>
</organism>
<feature type="region of interest" description="Disordered" evidence="1">
    <location>
        <begin position="1"/>
        <end position="22"/>
    </location>
</feature>
<dbReference type="InterPro" id="IPR000792">
    <property type="entry name" value="Tscrpt_reg_LuxR_C"/>
</dbReference>
<dbReference type="RefSeq" id="WP_378613391.1">
    <property type="nucleotide sequence ID" value="NZ_JBHSAX010000014.1"/>
</dbReference>
<evidence type="ECO:0000259" key="2">
    <source>
        <dbReference type="SMART" id="SM00421"/>
    </source>
</evidence>
<dbReference type="SUPFAM" id="SSF46894">
    <property type="entry name" value="C-terminal effector domain of the bipartite response regulators"/>
    <property type="match status" value="1"/>
</dbReference>
<evidence type="ECO:0000313" key="3">
    <source>
        <dbReference type="EMBL" id="MFC3963641.1"/>
    </source>
</evidence>
<protein>
    <submittedName>
        <fullName evidence="3">LuxR C-terminal-related transcriptional regulator</fullName>
    </submittedName>
</protein>
<dbReference type="SMART" id="SM00421">
    <property type="entry name" value="HTH_LUXR"/>
    <property type="match status" value="1"/>
</dbReference>
<keyword evidence="4" id="KW-1185">Reference proteome</keyword>
<dbReference type="Proteomes" id="UP001595696">
    <property type="component" value="Unassembled WGS sequence"/>
</dbReference>
<name>A0ABV8DUF8_9NOCA</name>
<reference evidence="4" key="1">
    <citation type="journal article" date="2019" name="Int. J. Syst. Evol. Microbiol.">
        <title>The Global Catalogue of Microorganisms (GCM) 10K type strain sequencing project: providing services to taxonomists for standard genome sequencing and annotation.</title>
        <authorList>
            <consortium name="The Broad Institute Genomics Platform"/>
            <consortium name="The Broad Institute Genome Sequencing Center for Infectious Disease"/>
            <person name="Wu L."/>
            <person name="Ma J."/>
        </authorList>
    </citation>
    <scope>NUCLEOTIDE SEQUENCE [LARGE SCALE GENOMIC DNA]</scope>
    <source>
        <strain evidence="4">CGMCC 4.7330</strain>
    </source>
</reference>
<evidence type="ECO:0000256" key="1">
    <source>
        <dbReference type="SAM" id="MobiDB-lite"/>
    </source>
</evidence>
<dbReference type="EMBL" id="JBHSAX010000014">
    <property type="protein sequence ID" value="MFC3963641.1"/>
    <property type="molecule type" value="Genomic_DNA"/>
</dbReference>
<comment type="caution">
    <text evidence="3">The sequence shown here is derived from an EMBL/GenBank/DDBJ whole genome shotgun (WGS) entry which is preliminary data.</text>
</comment>
<dbReference type="InterPro" id="IPR016032">
    <property type="entry name" value="Sig_transdc_resp-reg_C-effctor"/>
</dbReference>
<dbReference type="InterPro" id="IPR036388">
    <property type="entry name" value="WH-like_DNA-bd_sf"/>
</dbReference>
<dbReference type="Pfam" id="PF00196">
    <property type="entry name" value="GerE"/>
    <property type="match status" value="1"/>
</dbReference>
<accession>A0ABV8DUF8</accession>
<evidence type="ECO:0000313" key="4">
    <source>
        <dbReference type="Proteomes" id="UP001595696"/>
    </source>
</evidence>
<gene>
    <name evidence="3" type="ORF">ACFO0B_16740</name>
</gene>
<sequence>MNRNATAMSEPAPKPERRYADPGLSAREAEVVREWLLAENKDQVCRKLYLAPGTVNTHLARARRKYDEAGRPAVTKAQLLARAVQDRLLDLEDF</sequence>
<dbReference type="Gene3D" id="1.10.10.10">
    <property type="entry name" value="Winged helix-like DNA-binding domain superfamily/Winged helix DNA-binding domain"/>
    <property type="match status" value="1"/>
</dbReference>
<feature type="domain" description="HTH luxR-type" evidence="2">
    <location>
        <begin position="21"/>
        <end position="83"/>
    </location>
</feature>